<feature type="transmembrane region" description="Helical" evidence="1">
    <location>
        <begin position="49"/>
        <end position="69"/>
    </location>
</feature>
<gene>
    <name evidence="2" type="ORF">CROQUDRAFT_95404</name>
</gene>
<dbReference type="Proteomes" id="UP000886653">
    <property type="component" value="Unassembled WGS sequence"/>
</dbReference>
<evidence type="ECO:0000313" key="3">
    <source>
        <dbReference type="Proteomes" id="UP000886653"/>
    </source>
</evidence>
<organism evidence="2 3">
    <name type="scientific">Cronartium quercuum f. sp. fusiforme G11</name>
    <dbReference type="NCBI Taxonomy" id="708437"/>
    <lineage>
        <taxon>Eukaryota</taxon>
        <taxon>Fungi</taxon>
        <taxon>Dikarya</taxon>
        <taxon>Basidiomycota</taxon>
        <taxon>Pucciniomycotina</taxon>
        <taxon>Pucciniomycetes</taxon>
        <taxon>Pucciniales</taxon>
        <taxon>Coleosporiaceae</taxon>
        <taxon>Cronartium</taxon>
    </lineage>
</organism>
<proteinExistence type="predicted"/>
<evidence type="ECO:0000313" key="2">
    <source>
        <dbReference type="EMBL" id="KAG0144091.1"/>
    </source>
</evidence>
<dbReference type="OrthoDB" id="2504686at2759"/>
<sequence length="140" mass="15857">MSSPDEQALIEFVNTLPPTTNPYSAVANHLIQLIEPPAISKVGRWLERVILLLFVVIFIQCCCLIYTRIKAKIFRGFRFDELGLLSIDVPSVCAVAYLIYSSLVITDSILDEIFATDYRFEGGRIMLFGCKFIVILNCSW</sequence>
<feature type="transmembrane region" description="Helical" evidence="1">
    <location>
        <begin position="81"/>
        <end position="100"/>
    </location>
</feature>
<comment type="caution">
    <text evidence="2">The sequence shown here is derived from an EMBL/GenBank/DDBJ whole genome shotgun (WGS) entry which is preliminary data.</text>
</comment>
<evidence type="ECO:0000256" key="1">
    <source>
        <dbReference type="SAM" id="Phobius"/>
    </source>
</evidence>
<protein>
    <submittedName>
        <fullName evidence="2">Uncharacterized protein</fullName>
    </submittedName>
</protein>
<keyword evidence="3" id="KW-1185">Reference proteome</keyword>
<dbReference type="AlphaFoldDB" id="A0A9P6NI91"/>
<dbReference type="EMBL" id="MU167302">
    <property type="protein sequence ID" value="KAG0144091.1"/>
    <property type="molecule type" value="Genomic_DNA"/>
</dbReference>
<keyword evidence="1" id="KW-0472">Membrane</keyword>
<accession>A0A9P6NI91</accession>
<name>A0A9P6NI91_9BASI</name>
<keyword evidence="1" id="KW-0812">Transmembrane</keyword>
<keyword evidence="1" id="KW-1133">Transmembrane helix</keyword>
<reference evidence="2" key="1">
    <citation type="submission" date="2013-11" db="EMBL/GenBank/DDBJ databases">
        <title>Genome sequence of the fusiform rust pathogen reveals effectors for host alternation and coevolution with pine.</title>
        <authorList>
            <consortium name="DOE Joint Genome Institute"/>
            <person name="Smith K."/>
            <person name="Pendleton A."/>
            <person name="Kubisiak T."/>
            <person name="Anderson C."/>
            <person name="Salamov A."/>
            <person name="Aerts A."/>
            <person name="Riley R."/>
            <person name="Clum A."/>
            <person name="Lindquist E."/>
            <person name="Ence D."/>
            <person name="Campbell M."/>
            <person name="Kronenberg Z."/>
            <person name="Feau N."/>
            <person name="Dhillon B."/>
            <person name="Hamelin R."/>
            <person name="Burleigh J."/>
            <person name="Smith J."/>
            <person name="Yandell M."/>
            <person name="Nelson C."/>
            <person name="Grigoriev I."/>
            <person name="Davis J."/>
        </authorList>
    </citation>
    <scope>NUCLEOTIDE SEQUENCE</scope>
    <source>
        <strain evidence="2">G11</strain>
    </source>
</reference>